<feature type="non-terminal residue" evidence="1">
    <location>
        <position position="52"/>
    </location>
</feature>
<keyword evidence="2" id="KW-1185">Reference proteome</keyword>
<name>A0ACA9R284_9GLOM</name>
<organism evidence="1 2">
    <name type="scientific">Acaulospora colombiana</name>
    <dbReference type="NCBI Taxonomy" id="27376"/>
    <lineage>
        <taxon>Eukaryota</taxon>
        <taxon>Fungi</taxon>
        <taxon>Fungi incertae sedis</taxon>
        <taxon>Mucoromycota</taxon>
        <taxon>Glomeromycotina</taxon>
        <taxon>Glomeromycetes</taxon>
        <taxon>Diversisporales</taxon>
        <taxon>Acaulosporaceae</taxon>
        <taxon>Acaulospora</taxon>
    </lineage>
</organism>
<reference evidence="1" key="1">
    <citation type="submission" date="2021-06" db="EMBL/GenBank/DDBJ databases">
        <authorList>
            <person name="Kallberg Y."/>
            <person name="Tangrot J."/>
            <person name="Rosling A."/>
        </authorList>
    </citation>
    <scope>NUCLEOTIDE SEQUENCE</scope>
    <source>
        <strain evidence="1">CL356</strain>
    </source>
</reference>
<evidence type="ECO:0000313" key="1">
    <source>
        <dbReference type="EMBL" id="CAG8773443.1"/>
    </source>
</evidence>
<gene>
    <name evidence="1" type="ORF">ACOLOM_LOCUS13948</name>
</gene>
<dbReference type="Proteomes" id="UP000789525">
    <property type="component" value="Unassembled WGS sequence"/>
</dbReference>
<protein>
    <submittedName>
        <fullName evidence="1">16987_t:CDS:1</fullName>
    </submittedName>
</protein>
<comment type="caution">
    <text evidence="1">The sequence shown here is derived from an EMBL/GenBank/DDBJ whole genome shotgun (WGS) entry which is preliminary data.</text>
</comment>
<sequence>MSNNQLINVIAPSQALQSFQQSQQQATAAIVVFQAPEQPAVALQEAPQRPAV</sequence>
<proteinExistence type="predicted"/>
<accession>A0ACA9R284</accession>
<evidence type="ECO:0000313" key="2">
    <source>
        <dbReference type="Proteomes" id="UP000789525"/>
    </source>
</evidence>
<dbReference type="EMBL" id="CAJVPT010066450">
    <property type="protein sequence ID" value="CAG8773443.1"/>
    <property type="molecule type" value="Genomic_DNA"/>
</dbReference>